<feature type="compositionally biased region" description="Low complexity" evidence="15">
    <location>
        <begin position="31"/>
        <end position="41"/>
    </location>
</feature>
<evidence type="ECO:0000256" key="8">
    <source>
        <dbReference type="ARBA" id="ARBA00022707"/>
    </source>
</evidence>
<comment type="pathway">
    <text evidence="5">Protein modification; protein ubiquitination.</text>
</comment>
<feature type="domain" description="RING-type" evidence="16">
    <location>
        <begin position="70"/>
        <end position="117"/>
    </location>
</feature>
<comment type="subcellular location">
    <subcellularLocation>
        <location evidence="3">Endosome</location>
    </subcellularLocation>
    <subcellularLocation>
        <location evidence="4">Lysosome</location>
    </subcellularLocation>
    <subcellularLocation>
        <location evidence="2">Membrane</location>
        <topology evidence="2">Peripheral membrane protein</topology>
    </subcellularLocation>
</comment>
<name>A0ABR0KZ51_9PEZI</name>
<evidence type="ECO:0000256" key="12">
    <source>
        <dbReference type="ARBA" id="ARBA00023228"/>
    </source>
</evidence>
<keyword evidence="12" id="KW-0458">Lysosome</keyword>
<keyword evidence="18" id="KW-1185">Reference proteome</keyword>
<keyword evidence="7" id="KW-0808">Transferase</keyword>
<comment type="caution">
    <text evidence="17">The sequence shown here is derived from an EMBL/GenBank/DDBJ whole genome shotgun (WGS) entry which is preliminary data.</text>
</comment>
<dbReference type="EMBL" id="JAVRRR010000676">
    <property type="protein sequence ID" value="KAK5140967.1"/>
    <property type="molecule type" value="Genomic_DNA"/>
</dbReference>
<protein>
    <recommendedName>
        <fullName evidence="6">RING-type E3 ubiquitin transferase</fullName>
        <ecNumber evidence="6">2.3.2.27</ecNumber>
    </recommendedName>
</protein>
<proteinExistence type="predicted"/>
<dbReference type="InterPro" id="IPR013083">
    <property type="entry name" value="Znf_RING/FYVE/PHD"/>
</dbReference>
<evidence type="ECO:0000259" key="16">
    <source>
        <dbReference type="PROSITE" id="PS50089"/>
    </source>
</evidence>
<dbReference type="Proteomes" id="UP001308179">
    <property type="component" value="Unassembled WGS sequence"/>
</dbReference>
<feature type="compositionally biased region" description="Pro residues" evidence="15">
    <location>
        <begin position="1"/>
        <end position="16"/>
    </location>
</feature>
<evidence type="ECO:0000256" key="6">
    <source>
        <dbReference type="ARBA" id="ARBA00012483"/>
    </source>
</evidence>
<dbReference type="Gene3D" id="3.30.40.10">
    <property type="entry name" value="Zinc/RING finger domain, C3HC4 (zinc finger)"/>
    <property type="match status" value="1"/>
</dbReference>
<evidence type="ECO:0000256" key="11">
    <source>
        <dbReference type="ARBA" id="ARBA00023136"/>
    </source>
</evidence>
<evidence type="ECO:0000256" key="5">
    <source>
        <dbReference type="ARBA" id="ARBA00004906"/>
    </source>
</evidence>
<keyword evidence="10" id="KW-0833">Ubl conjugation pathway</keyword>
<evidence type="ECO:0000256" key="4">
    <source>
        <dbReference type="ARBA" id="ARBA00004371"/>
    </source>
</evidence>
<evidence type="ECO:0000256" key="10">
    <source>
        <dbReference type="ARBA" id="ARBA00022786"/>
    </source>
</evidence>
<dbReference type="PANTHER" id="PTHR46661:SF4">
    <property type="entry name" value="RING-TYPE DOMAIN-CONTAINING PROTEIN"/>
    <property type="match status" value="1"/>
</dbReference>
<accession>A0ABR0KZ51</accession>
<keyword evidence="14" id="KW-0863">Zinc-finger</keyword>
<evidence type="ECO:0000256" key="3">
    <source>
        <dbReference type="ARBA" id="ARBA00004177"/>
    </source>
</evidence>
<keyword evidence="13" id="KW-0449">Lipoprotein</keyword>
<dbReference type="EC" id="2.3.2.27" evidence="6"/>
<organism evidence="17 18">
    <name type="scientific">Rachicladosporium monterosium</name>
    <dbReference type="NCBI Taxonomy" id="1507873"/>
    <lineage>
        <taxon>Eukaryota</taxon>
        <taxon>Fungi</taxon>
        <taxon>Dikarya</taxon>
        <taxon>Ascomycota</taxon>
        <taxon>Pezizomycotina</taxon>
        <taxon>Dothideomycetes</taxon>
        <taxon>Dothideomycetidae</taxon>
        <taxon>Cladosporiales</taxon>
        <taxon>Cladosporiaceae</taxon>
        <taxon>Rachicladosporium</taxon>
    </lineage>
</organism>
<keyword evidence="8" id="KW-0519">Myristate</keyword>
<dbReference type="Pfam" id="PF13639">
    <property type="entry name" value="zf-RING_2"/>
    <property type="match status" value="1"/>
</dbReference>
<evidence type="ECO:0000256" key="9">
    <source>
        <dbReference type="ARBA" id="ARBA00022753"/>
    </source>
</evidence>
<evidence type="ECO:0000256" key="15">
    <source>
        <dbReference type="SAM" id="MobiDB-lite"/>
    </source>
</evidence>
<dbReference type="InterPro" id="IPR001841">
    <property type="entry name" value="Znf_RING"/>
</dbReference>
<dbReference type="InterPro" id="IPR051878">
    <property type="entry name" value="ZNRF_ubiq-protein_ligase"/>
</dbReference>
<keyword evidence="9" id="KW-0967">Endosome</keyword>
<dbReference type="PROSITE" id="PS50089">
    <property type="entry name" value="ZF_RING_2"/>
    <property type="match status" value="1"/>
</dbReference>
<evidence type="ECO:0000256" key="2">
    <source>
        <dbReference type="ARBA" id="ARBA00004170"/>
    </source>
</evidence>
<dbReference type="SUPFAM" id="SSF57850">
    <property type="entry name" value="RING/U-box"/>
    <property type="match status" value="1"/>
</dbReference>
<dbReference type="SMART" id="SM00184">
    <property type="entry name" value="RING"/>
    <property type="match status" value="1"/>
</dbReference>
<feature type="region of interest" description="Disordered" evidence="15">
    <location>
        <begin position="1"/>
        <end position="44"/>
    </location>
</feature>
<sequence length="121" mass="13324">MPRPPPQQPHHPPPDQQPALEPSSVATGSTPPAAAAVRPRAQSAFRPRGMALYTATEKDCLDSSGETQECVICFEEFQPGDELGRMECLCKFHRACIRGWWDVQAQKGRGRGGCPTHVHYD</sequence>
<dbReference type="PANTHER" id="PTHR46661">
    <property type="entry name" value="E3 UBIQUITIN-PROTEIN LIGASE ZNRF1-LIKE PROTEIN"/>
    <property type="match status" value="1"/>
</dbReference>
<evidence type="ECO:0000313" key="18">
    <source>
        <dbReference type="Proteomes" id="UP001308179"/>
    </source>
</evidence>
<keyword evidence="14" id="KW-0862">Zinc</keyword>
<keyword evidence="14" id="KW-0479">Metal-binding</keyword>
<evidence type="ECO:0000256" key="13">
    <source>
        <dbReference type="ARBA" id="ARBA00023288"/>
    </source>
</evidence>
<evidence type="ECO:0000256" key="1">
    <source>
        <dbReference type="ARBA" id="ARBA00000900"/>
    </source>
</evidence>
<evidence type="ECO:0000256" key="7">
    <source>
        <dbReference type="ARBA" id="ARBA00022679"/>
    </source>
</evidence>
<evidence type="ECO:0000256" key="14">
    <source>
        <dbReference type="PROSITE-ProRule" id="PRU00175"/>
    </source>
</evidence>
<comment type="catalytic activity">
    <reaction evidence="1">
        <text>S-ubiquitinyl-[E2 ubiquitin-conjugating enzyme]-L-cysteine + [acceptor protein]-L-lysine = [E2 ubiquitin-conjugating enzyme]-L-cysteine + N(6)-ubiquitinyl-[acceptor protein]-L-lysine.</text>
        <dbReference type="EC" id="2.3.2.27"/>
    </reaction>
</comment>
<gene>
    <name evidence="17" type="ORF">LTR32_006367</name>
</gene>
<keyword evidence="11" id="KW-0472">Membrane</keyword>
<evidence type="ECO:0000313" key="17">
    <source>
        <dbReference type="EMBL" id="KAK5140967.1"/>
    </source>
</evidence>
<reference evidence="17 18" key="1">
    <citation type="submission" date="2023-08" db="EMBL/GenBank/DDBJ databases">
        <title>Black Yeasts Isolated from many extreme environments.</title>
        <authorList>
            <person name="Coleine C."/>
            <person name="Stajich J.E."/>
            <person name="Selbmann L."/>
        </authorList>
    </citation>
    <scope>NUCLEOTIDE SEQUENCE [LARGE SCALE GENOMIC DNA]</scope>
    <source>
        <strain evidence="17 18">CCFEE 5386</strain>
    </source>
</reference>